<gene>
    <name evidence="1" type="ORF">NM208_g3671</name>
</gene>
<evidence type="ECO:0000313" key="1">
    <source>
        <dbReference type="EMBL" id="KAJ3543247.1"/>
    </source>
</evidence>
<reference evidence="1" key="1">
    <citation type="submission" date="2022-08" db="EMBL/GenBank/DDBJ databases">
        <title>Genome Sequence of Fusarium decemcellulare.</title>
        <authorList>
            <person name="Buettner E."/>
        </authorList>
    </citation>
    <scope>NUCLEOTIDE SEQUENCE</scope>
    <source>
        <strain evidence="1">Babe19</strain>
    </source>
</reference>
<proteinExistence type="predicted"/>
<comment type="caution">
    <text evidence="1">The sequence shown here is derived from an EMBL/GenBank/DDBJ whole genome shotgun (WGS) entry which is preliminary data.</text>
</comment>
<protein>
    <submittedName>
        <fullName evidence="1">Uncharacterized protein</fullName>
    </submittedName>
</protein>
<sequence>MAKRVEHLPAMPPQDPSLQVPSGLRIAYAKHILDKHLRSLRYDLSEDVDRNEPLPQIGHVPSHGHEDPLKHLPEYKGRVAIVGAGATGLYLAMMLKWLKISNVDIYEASDRIADRVYTYKFEKDDACPHNYYDIGAMRIPEIDAMQSTLTLIEELKLPKTKYILDAGCEPQMHCGKPYNDRMNEIIRGLGTNWNEKFEEWMDLMRPKKPSPLPRPQAAAGKPWWRLEGGMTVVTDKMNECIKDPKWAPHNPVSFEVKKNAPIVAMTENHREKKIEVTISGAEGKKTEAYDMVFNTTAMGPLQRIDIKGLVLGFGLPQTQRKILTGIRALSYDRSCKVAVKFKSRWWKNMYKTSKNGSTFGGVSGSDLPSSNIVYPSWDDGDDTSAVLMTSYTWAQDATRMGSLIPDYTKQKPCIDDAVITQCFQDLVHVWGQSQNPKITVDFLRNEYLEHHAFAWSHNPYTGGAFALFGPGQFTYIYPEFQHILCDGKFAICGEALSPHHAWISGSLDSGYLTLLRWLGHLKDGNRVDALKQSWFGRGSACCRFFDAFLTVIEPLAYAVATSGFSVFPLHPWPWTICVVATPLLVPFNISFAFEQSDFMFSNTVDELLNPAAENPSPSHDVVSEADASSANTTCPFQATPTSSGNSCLSQPFQLPSSQFPHAQFHNVHFHHAQFPNAQFPQPEISHPQLPPHRLARPPIPGFQFPRPHSPWSHGNNQGTGEAMNTSQIPATSIWDKSLFLERISPGIFDRRLSHSSCGSSPGSSRDSNSDGYDSDSESDEDEEKVLEWTELLIEDEDPESVTDESPSRLEWLRQKRDENQQNKYLDSIMSMVGIERVKAHFLWVKDRIDVAKRWKEDLGDLNFDLILHGNDGTGKKRIAQIYAEFLLSFTYLVSNSAYTSQVLFFENAENIDEESEVVDIMNIVKERTDPIVVILSYREFDSGSRTVLQATRESRRRFSNRIVLENYEEREISQLFRRLFKNQPGFQIKDNALLEILTRKVSKRRVAEGDKFTNAHAVVEEFDKVCERRRKRVEAEWVNWAKNNPSPEDPEVVAQKLKQEDDLILQDVLGPEPKDIRKVKEEIEFILDLADFNYQRERQGHNPLPINQNRCFLGAPGVGKTTVATLFSKILAELGILSSGHLITKAASDLIGQYVGESEVYTTEALDEAKGGILIIDDAQLLYRGKSCSYRQGVIDTLVANVSGSSIEDRCIILCGYTNEMESMLLKSNSGLRRRFPLESAMKFASYNDEELCQILNQKMGSDGVVASSEGYKVAREMLSRMRVRPNFGNGGDVETLLSRAKLRRVRRLKSANVEFSALEQHPLEPEDFDPDFDRSSHAEKNRTSLFEGFVGFQNILDKFKGYQKMADGMRRCGRDPKPHIPWAFVFKGPPGTGKTSTARKVGKLFYDMGFLSSDEVVTCSVTDLIGQYLGQTGPKAINCFELALGKVLFIDEAYRLSGDRYHQDAVGEIVDAMTKPRYARNMVVVLAGYGQEMDNLLGTNPGLRSRFPTTIDFPHMAPNDCLQLLTQFLSKLNIKVPESVSEPDGQHNATVLGTFAQLIKSKGWANGRDVETLAKTIIERVFIKASEIDDSPGSEEPSVSSEELMCCLQTMIKERGGVVFRPQRHW</sequence>
<dbReference type="EMBL" id="JANRMS010000253">
    <property type="protein sequence ID" value="KAJ3543247.1"/>
    <property type="molecule type" value="Genomic_DNA"/>
</dbReference>
<organism evidence="1 2">
    <name type="scientific">Fusarium decemcellulare</name>
    <dbReference type="NCBI Taxonomy" id="57161"/>
    <lineage>
        <taxon>Eukaryota</taxon>
        <taxon>Fungi</taxon>
        <taxon>Dikarya</taxon>
        <taxon>Ascomycota</taxon>
        <taxon>Pezizomycotina</taxon>
        <taxon>Sordariomycetes</taxon>
        <taxon>Hypocreomycetidae</taxon>
        <taxon>Hypocreales</taxon>
        <taxon>Nectriaceae</taxon>
        <taxon>Fusarium</taxon>
        <taxon>Fusarium decemcellulare species complex</taxon>
    </lineage>
</organism>
<dbReference type="Proteomes" id="UP001148629">
    <property type="component" value="Unassembled WGS sequence"/>
</dbReference>
<accession>A0ACC1SNL0</accession>
<keyword evidence="2" id="KW-1185">Reference proteome</keyword>
<name>A0ACC1SNL0_9HYPO</name>
<evidence type="ECO:0000313" key="2">
    <source>
        <dbReference type="Proteomes" id="UP001148629"/>
    </source>
</evidence>